<feature type="region of interest" description="Disordered" evidence="1">
    <location>
        <begin position="571"/>
        <end position="595"/>
    </location>
</feature>
<gene>
    <name evidence="2" type="ORF">AMS68_006887</name>
</gene>
<evidence type="ECO:0000313" key="2">
    <source>
        <dbReference type="EMBL" id="QIX01370.1"/>
    </source>
</evidence>
<protein>
    <submittedName>
        <fullName evidence="2">Uncharacterized protein</fullName>
    </submittedName>
</protein>
<evidence type="ECO:0000256" key="1">
    <source>
        <dbReference type="SAM" id="MobiDB-lite"/>
    </source>
</evidence>
<accession>A0A6H0Y422</accession>
<sequence length="830" mass="92276">MSHPNRMDHAQSLVPSPPATSVAFDILRDDSNARQAPSTSDSFRQAAATLTVGVHNESIFRPAYYSEDEQQKKTRMINHSPISNTAEPSWLPERSSVNDPPEYEEDEDDHMFPDADSHIWGDDRTPRSAGTHGRGWVKLKLPARTMNNEDIQQERTNATLSRDEDQGQQTCILTNNLDNPSAQALASIIHTETSSNVLIPPHRPAASALPGDASNEDTSAPHAIVQTPTMGQKRHIPLEDRDYSYSDGDATDDEDRTWPRGKRPKTRVAQQDTHSSSRKKIERAYALGSQYVLSNVSLKQILDISLAGLDSDTAAKADIADLCTRLFYTEKAFRAIYQGGRYRQQAENPTLSDQGWAKLSCLVDDPSHLLKDKTDDDYGSILAQMSVPRKERQPISDHESHQGSSCDVASLLIGIAYGGKMTGAAKREAELRLKKLNEQAKKLHLLENHLGSGSLIMLSSTSWRAALYRIQENVLAEALEALTERFPGLRTIFDKLQVAGLEPPSRPAITLKDMRDFAEFMNGEHCDSPTSARRRLALKAKAISTRGNGFVRTSVRGNQETGHIVVQQHNRPNQAPVASMASTARSAPKSEGPTATQEDIEGQIYAVAHSLHARATSSTQNESLRRILKLHDEHGHHELYPDIRLRHILHLTLLIGKNFEGRPLLDGSLIDRLNYTLAAAEIMVWLFSEETENEYYQLLAKLRSDILQEDGASRGRAIPYAITRFMGVSKPRGVLARASGYMDRYENLGIAPLAVATLKLVRKHFEKEAKIVLAARGWTERVEYIHEDLLSAVLQAITTQYPQMKDYFEDFRGGSKPSTNDAHTAAGQVS</sequence>
<dbReference type="EMBL" id="CP051143">
    <property type="protein sequence ID" value="QIX01370.1"/>
    <property type="molecule type" value="Genomic_DNA"/>
</dbReference>
<dbReference type="AlphaFoldDB" id="A0A6H0Y422"/>
<feature type="region of interest" description="Disordered" evidence="1">
    <location>
        <begin position="1"/>
        <end position="42"/>
    </location>
</feature>
<proteinExistence type="predicted"/>
<feature type="region of interest" description="Disordered" evidence="1">
    <location>
        <begin position="80"/>
        <end position="109"/>
    </location>
</feature>
<feature type="region of interest" description="Disordered" evidence="1">
    <location>
        <begin position="197"/>
        <end position="280"/>
    </location>
</feature>
<reference evidence="2 3" key="1">
    <citation type="journal article" date="2016" name="Sci. Rep.">
        <title>Peltaster fructicola genome reveals evolution from an invasive phytopathogen to an ectophytic parasite.</title>
        <authorList>
            <person name="Xu C."/>
            <person name="Chen H."/>
            <person name="Gleason M.L."/>
            <person name="Xu J.R."/>
            <person name="Liu H."/>
            <person name="Zhang R."/>
            <person name="Sun G."/>
        </authorList>
    </citation>
    <scope>NUCLEOTIDE SEQUENCE [LARGE SCALE GENOMIC DNA]</scope>
    <source>
        <strain evidence="2 3">LNHT1506</strain>
    </source>
</reference>
<feature type="compositionally biased region" description="Polar residues" evidence="1">
    <location>
        <begin position="33"/>
        <end position="42"/>
    </location>
</feature>
<dbReference type="Proteomes" id="UP000503462">
    <property type="component" value="Chromosome 5"/>
</dbReference>
<keyword evidence="3" id="KW-1185">Reference proteome</keyword>
<organism evidence="2 3">
    <name type="scientific">Peltaster fructicola</name>
    <dbReference type="NCBI Taxonomy" id="286661"/>
    <lineage>
        <taxon>Eukaryota</taxon>
        <taxon>Fungi</taxon>
        <taxon>Dikarya</taxon>
        <taxon>Ascomycota</taxon>
        <taxon>Pezizomycotina</taxon>
        <taxon>Dothideomycetes</taxon>
        <taxon>Dothideomycetes incertae sedis</taxon>
        <taxon>Peltaster</taxon>
    </lineage>
</organism>
<name>A0A6H0Y422_9PEZI</name>
<evidence type="ECO:0000313" key="3">
    <source>
        <dbReference type="Proteomes" id="UP000503462"/>
    </source>
</evidence>